<organism evidence="4 5">
    <name type="scientific">Rhodotorula diobovata</name>
    <dbReference type="NCBI Taxonomy" id="5288"/>
    <lineage>
        <taxon>Eukaryota</taxon>
        <taxon>Fungi</taxon>
        <taxon>Dikarya</taxon>
        <taxon>Basidiomycota</taxon>
        <taxon>Pucciniomycotina</taxon>
        <taxon>Microbotryomycetes</taxon>
        <taxon>Sporidiobolales</taxon>
        <taxon>Sporidiobolaceae</taxon>
        <taxon>Rhodotorula</taxon>
    </lineage>
</organism>
<accession>A0A5C5FU45</accession>
<protein>
    <recommendedName>
        <fullName evidence="6">Ser-Thr-rich glycosyl-phosphatidyl-inositol-anchored membrane family-domain-containing protein</fullName>
    </recommendedName>
</protein>
<sequence>MLGRTALAVLALLASVAEALVVTLPTAVSIWTEGAARIEWSLLPETFPPPATPFFDVYIRNGVGAMYTPSLNLLLATRVDSTASTYLDVAQIDKFRRGPGYQLFFSDPASPSTFYCESDVFAIGSSAVDGPPPTQSSSGAESSSTDSASASSASSRPDSSSSADSTLTDTSSNEPAATSTSSESSSTSSGMITSVVTSSSASPSPSLESSSSSTTTARTDGITAAPAPGGPNEQGFNLVPSGASSVRASSRSGGALALSAAFAAGAWAALL</sequence>
<dbReference type="OrthoDB" id="2537269at2759"/>
<reference evidence="4 5" key="1">
    <citation type="submission" date="2019-03" db="EMBL/GenBank/DDBJ databases">
        <title>Rhodosporidium diobovatum UCD-FST 08-225 genome sequencing, assembly, and annotation.</title>
        <authorList>
            <person name="Fakankun I.U."/>
            <person name="Fristensky B."/>
            <person name="Levin D.B."/>
        </authorList>
    </citation>
    <scope>NUCLEOTIDE SEQUENCE [LARGE SCALE GENOMIC DNA]</scope>
    <source>
        <strain evidence="4 5">UCD-FST 08-225</strain>
    </source>
</reference>
<feature type="region of interest" description="Disordered" evidence="2">
    <location>
        <begin position="126"/>
        <end position="250"/>
    </location>
</feature>
<evidence type="ECO:0000256" key="2">
    <source>
        <dbReference type="SAM" id="MobiDB-lite"/>
    </source>
</evidence>
<dbReference type="PANTHER" id="PTHR35185">
    <property type="entry name" value="SERINE/THREONINE-RICH PROTEIN ADG2-RELATED"/>
    <property type="match status" value="1"/>
</dbReference>
<dbReference type="AlphaFoldDB" id="A0A5C5FU45"/>
<feature type="compositionally biased region" description="Low complexity" evidence="2">
    <location>
        <begin position="136"/>
        <end position="217"/>
    </location>
</feature>
<gene>
    <name evidence="4" type="ORF">DMC30DRAFT_289143</name>
</gene>
<dbReference type="Proteomes" id="UP000311382">
    <property type="component" value="Unassembled WGS sequence"/>
</dbReference>
<feature type="chain" id="PRO_5022923006" description="Ser-Thr-rich glycosyl-phosphatidyl-inositol-anchored membrane family-domain-containing protein" evidence="3">
    <location>
        <begin position="20"/>
        <end position="271"/>
    </location>
</feature>
<evidence type="ECO:0000256" key="1">
    <source>
        <dbReference type="ARBA" id="ARBA00022729"/>
    </source>
</evidence>
<dbReference type="PANTHER" id="PTHR35185:SF1">
    <property type="entry name" value="UPF0619 GPI-ANCHORED MEMBRANE PROTEIN C1322.10"/>
    <property type="match status" value="1"/>
</dbReference>
<evidence type="ECO:0008006" key="6">
    <source>
        <dbReference type="Google" id="ProtNLM"/>
    </source>
</evidence>
<feature type="compositionally biased region" description="Low complexity" evidence="2">
    <location>
        <begin position="241"/>
        <end position="250"/>
    </location>
</feature>
<keyword evidence="1 3" id="KW-0732">Signal</keyword>
<keyword evidence="5" id="KW-1185">Reference proteome</keyword>
<proteinExistence type="predicted"/>
<evidence type="ECO:0000313" key="4">
    <source>
        <dbReference type="EMBL" id="TNY19742.1"/>
    </source>
</evidence>
<name>A0A5C5FU45_9BASI</name>
<dbReference type="STRING" id="5288.A0A5C5FU45"/>
<dbReference type="InterPro" id="IPR052479">
    <property type="entry name" value="GPI-anchor_Adhesion_Reg"/>
</dbReference>
<dbReference type="EMBL" id="SOZI01000086">
    <property type="protein sequence ID" value="TNY19742.1"/>
    <property type="molecule type" value="Genomic_DNA"/>
</dbReference>
<evidence type="ECO:0000313" key="5">
    <source>
        <dbReference type="Proteomes" id="UP000311382"/>
    </source>
</evidence>
<comment type="caution">
    <text evidence="4">The sequence shown here is derived from an EMBL/GenBank/DDBJ whole genome shotgun (WGS) entry which is preliminary data.</text>
</comment>
<feature type="signal peptide" evidence="3">
    <location>
        <begin position="1"/>
        <end position="19"/>
    </location>
</feature>
<evidence type="ECO:0000256" key="3">
    <source>
        <dbReference type="SAM" id="SignalP"/>
    </source>
</evidence>